<proteinExistence type="predicted"/>
<comment type="subcellular location">
    <subcellularLocation>
        <location evidence="1">Nucleus</location>
    </subcellularLocation>
</comment>
<evidence type="ECO:0000256" key="2">
    <source>
        <dbReference type="ARBA" id="ARBA00023015"/>
    </source>
</evidence>
<dbReference type="GO" id="GO:0008270">
    <property type="term" value="F:zinc ion binding"/>
    <property type="evidence" value="ECO:0007669"/>
    <property type="project" value="UniProtKB-KW"/>
</dbReference>
<comment type="caution">
    <text evidence="11">The sequence shown here is derived from an EMBL/GenBank/DDBJ whole genome shotgun (WGS) entry which is preliminary data.</text>
</comment>
<dbReference type="AlphaFoldDB" id="A0A540MIE3"/>
<keyword evidence="5" id="KW-0539">Nucleus</keyword>
<protein>
    <recommendedName>
        <fullName evidence="13">Myb-like domain-containing protein</fullName>
    </recommendedName>
</protein>
<feature type="compositionally biased region" description="Low complexity" evidence="7">
    <location>
        <begin position="329"/>
        <end position="351"/>
    </location>
</feature>
<dbReference type="InterPro" id="IPR009057">
    <property type="entry name" value="Homeodomain-like_sf"/>
</dbReference>
<dbReference type="EMBL" id="VIEB01000251">
    <property type="protein sequence ID" value="TQD98567.1"/>
    <property type="molecule type" value="Genomic_DNA"/>
</dbReference>
<dbReference type="SUPFAM" id="SSF46689">
    <property type="entry name" value="Homeodomain-like"/>
    <property type="match status" value="1"/>
</dbReference>
<evidence type="ECO:0000313" key="11">
    <source>
        <dbReference type="EMBL" id="TQD98567.1"/>
    </source>
</evidence>
<dbReference type="NCBIfam" id="TIGR01557">
    <property type="entry name" value="myb_SHAQKYF"/>
    <property type="match status" value="1"/>
</dbReference>
<keyword evidence="4" id="KW-0804">Transcription</keyword>
<feature type="domain" description="HTH myb-type" evidence="10">
    <location>
        <begin position="128"/>
        <end position="171"/>
    </location>
</feature>
<dbReference type="CDD" id="cd00167">
    <property type="entry name" value="SANT"/>
    <property type="match status" value="1"/>
</dbReference>
<name>A0A540MIE3_MALBA</name>
<feature type="domain" description="Myb-like" evidence="8">
    <location>
        <begin position="128"/>
        <end position="171"/>
    </location>
</feature>
<feature type="compositionally biased region" description="Low complexity" evidence="7">
    <location>
        <begin position="291"/>
        <end position="306"/>
    </location>
</feature>
<dbReference type="GO" id="GO:0003677">
    <property type="term" value="F:DNA binding"/>
    <property type="evidence" value="ECO:0007669"/>
    <property type="project" value="UniProtKB-KW"/>
</dbReference>
<evidence type="ECO:0000259" key="8">
    <source>
        <dbReference type="PROSITE" id="PS50090"/>
    </source>
</evidence>
<evidence type="ECO:0000256" key="4">
    <source>
        <dbReference type="ARBA" id="ARBA00023163"/>
    </source>
</evidence>
<dbReference type="Proteomes" id="UP000315295">
    <property type="component" value="Unassembled WGS sequence"/>
</dbReference>
<dbReference type="InterPro" id="IPR001878">
    <property type="entry name" value="Znf_CCHC"/>
</dbReference>
<dbReference type="PANTHER" id="PTHR44191">
    <property type="entry name" value="TRANSCRIPTION FACTOR KUA1"/>
    <property type="match status" value="1"/>
</dbReference>
<evidence type="ECO:0000256" key="6">
    <source>
        <dbReference type="PROSITE-ProRule" id="PRU00047"/>
    </source>
</evidence>
<dbReference type="InterPro" id="IPR001005">
    <property type="entry name" value="SANT/Myb"/>
</dbReference>
<dbReference type="Gene3D" id="1.10.10.60">
    <property type="entry name" value="Homeodomain-like"/>
    <property type="match status" value="1"/>
</dbReference>
<dbReference type="GO" id="GO:0009739">
    <property type="term" value="P:response to gibberellin"/>
    <property type="evidence" value="ECO:0007669"/>
    <property type="project" value="TreeGrafter"/>
</dbReference>
<keyword evidence="2" id="KW-0805">Transcription regulation</keyword>
<evidence type="ECO:0000313" key="12">
    <source>
        <dbReference type="Proteomes" id="UP000315295"/>
    </source>
</evidence>
<feature type="domain" description="CCHC-type" evidence="9">
    <location>
        <begin position="42"/>
        <end position="57"/>
    </location>
</feature>
<sequence length="351" mass="37964">MSTNPDRPTGFITDSQHHKEQKIFGLILGRKALQIMDKESARKCSHCGHNGHNSRTCNHGHGNKGVCLKLFGVNIMEKEEDSIKKSYSMGNLQADGTGDNNNNAVAADHDAGYLSDGLIHNKRHNAAHERKKGRPWTEEEHRVFLAGLKKLGKGDWRGIARNFVTTKTPTQDQGPQDSSISPTKSADETSPQASSSKTMPLKINTANNSPPGSNVPTQILNRFPHLCLDCPPAPPLSPTCTLPNYPAMPFMMRIPANVPYAPMMHFYRPSYHHMIKNRGNFPTCAPVNSHPSGIPSSPRSLPSSPSMAAGRISSMTSAAAKDALELKIGQPQPSQGASLSPPSSSGAIRVT</sequence>
<dbReference type="GO" id="GO:0009723">
    <property type="term" value="P:response to ethylene"/>
    <property type="evidence" value="ECO:0007669"/>
    <property type="project" value="TreeGrafter"/>
</dbReference>
<keyword evidence="6" id="KW-0479">Metal-binding</keyword>
<evidence type="ECO:0000256" key="5">
    <source>
        <dbReference type="ARBA" id="ARBA00023242"/>
    </source>
</evidence>
<dbReference type="GO" id="GO:0005634">
    <property type="term" value="C:nucleus"/>
    <property type="evidence" value="ECO:0007669"/>
    <property type="project" value="UniProtKB-SubCell"/>
</dbReference>
<dbReference type="Pfam" id="PF00249">
    <property type="entry name" value="Myb_DNA-binding"/>
    <property type="match status" value="1"/>
</dbReference>
<keyword evidence="6" id="KW-0862">Zinc</keyword>
<accession>A0A540MIE3</accession>
<feature type="region of interest" description="Disordered" evidence="7">
    <location>
        <begin position="287"/>
        <end position="351"/>
    </location>
</feature>
<dbReference type="SMART" id="SM00717">
    <property type="entry name" value="SANT"/>
    <property type="match status" value="1"/>
</dbReference>
<dbReference type="InterPro" id="IPR017930">
    <property type="entry name" value="Myb_dom"/>
</dbReference>
<gene>
    <name evidence="11" type="ORF">C1H46_015815</name>
</gene>
<evidence type="ECO:0000259" key="9">
    <source>
        <dbReference type="PROSITE" id="PS50158"/>
    </source>
</evidence>
<dbReference type="STRING" id="106549.A0A540MIE3"/>
<dbReference type="PANTHER" id="PTHR44191:SF4">
    <property type="entry name" value="OS01G0187900 PROTEIN"/>
    <property type="match status" value="1"/>
</dbReference>
<reference evidence="11 12" key="1">
    <citation type="journal article" date="2019" name="G3 (Bethesda)">
        <title>Sequencing of a Wild Apple (Malus baccata) Genome Unravels the Differences Between Cultivated and Wild Apple Species Regarding Disease Resistance and Cold Tolerance.</title>
        <authorList>
            <person name="Chen X."/>
        </authorList>
    </citation>
    <scope>NUCLEOTIDE SEQUENCE [LARGE SCALE GENOMIC DNA]</scope>
    <source>
        <strain evidence="12">cv. Shandingzi</strain>
        <tissue evidence="11">Leaves</tissue>
    </source>
</reference>
<dbReference type="PROSITE" id="PS51294">
    <property type="entry name" value="HTH_MYB"/>
    <property type="match status" value="1"/>
</dbReference>
<evidence type="ECO:0008006" key="13">
    <source>
        <dbReference type="Google" id="ProtNLM"/>
    </source>
</evidence>
<feature type="region of interest" description="Disordered" evidence="7">
    <location>
        <begin position="165"/>
        <end position="215"/>
    </location>
</feature>
<keyword evidence="3" id="KW-0238">DNA-binding</keyword>
<dbReference type="InterPro" id="IPR006447">
    <property type="entry name" value="Myb_dom_plants"/>
</dbReference>
<dbReference type="PROSITE" id="PS50090">
    <property type="entry name" value="MYB_LIKE"/>
    <property type="match status" value="1"/>
</dbReference>
<keyword evidence="6" id="KW-0863">Zinc-finger</keyword>
<dbReference type="PROSITE" id="PS50158">
    <property type="entry name" value="ZF_CCHC"/>
    <property type="match status" value="1"/>
</dbReference>
<keyword evidence="12" id="KW-1185">Reference proteome</keyword>
<dbReference type="InterPro" id="IPR052245">
    <property type="entry name" value="Plant_Stress_Dev_TF"/>
</dbReference>
<evidence type="ECO:0000256" key="1">
    <source>
        <dbReference type="ARBA" id="ARBA00004123"/>
    </source>
</evidence>
<evidence type="ECO:0000259" key="10">
    <source>
        <dbReference type="PROSITE" id="PS51294"/>
    </source>
</evidence>
<evidence type="ECO:0000256" key="7">
    <source>
        <dbReference type="SAM" id="MobiDB-lite"/>
    </source>
</evidence>
<organism evidence="11 12">
    <name type="scientific">Malus baccata</name>
    <name type="common">Siberian crab apple</name>
    <name type="synonym">Pyrus baccata</name>
    <dbReference type="NCBI Taxonomy" id="106549"/>
    <lineage>
        <taxon>Eukaryota</taxon>
        <taxon>Viridiplantae</taxon>
        <taxon>Streptophyta</taxon>
        <taxon>Embryophyta</taxon>
        <taxon>Tracheophyta</taxon>
        <taxon>Spermatophyta</taxon>
        <taxon>Magnoliopsida</taxon>
        <taxon>eudicotyledons</taxon>
        <taxon>Gunneridae</taxon>
        <taxon>Pentapetalae</taxon>
        <taxon>rosids</taxon>
        <taxon>fabids</taxon>
        <taxon>Rosales</taxon>
        <taxon>Rosaceae</taxon>
        <taxon>Amygdaloideae</taxon>
        <taxon>Maleae</taxon>
        <taxon>Malus</taxon>
    </lineage>
</organism>
<dbReference type="GO" id="GO:0006355">
    <property type="term" value="P:regulation of DNA-templated transcription"/>
    <property type="evidence" value="ECO:0007669"/>
    <property type="project" value="UniProtKB-ARBA"/>
</dbReference>
<evidence type="ECO:0000256" key="3">
    <source>
        <dbReference type="ARBA" id="ARBA00023125"/>
    </source>
</evidence>